<evidence type="ECO:0000313" key="3">
    <source>
        <dbReference type="Proteomes" id="UP000762676"/>
    </source>
</evidence>
<keyword evidence="3" id="KW-1185">Reference proteome</keyword>
<dbReference type="AlphaFoldDB" id="A0AAV4FKI7"/>
<name>A0AAV4FKI7_9GAST</name>
<reference evidence="2 3" key="1">
    <citation type="journal article" date="2021" name="Elife">
        <title>Chloroplast acquisition without the gene transfer in kleptoplastic sea slugs, Plakobranchus ocellatus.</title>
        <authorList>
            <person name="Maeda T."/>
            <person name="Takahashi S."/>
            <person name="Yoshida T."/>
            <person name="Shimamura S."/>
            <person name="Takaki Y."/>
            <person name="Nagai Y."/>
            <person name="Toyoda A."/>
            <person name="Suzuki Y."/>
            <person name="Arimoto A."/>
            <person name="Ishii H."/>
            <person name="Satoh N."/>
            <person name="Nishiyama T."/>
            <person name="Hasebe M."/>
            <person name="Maruyama T."/>
            <person name="Minagawa J."/>
            <person name="Obokata J."/>
            <person name="Shigenobu S."/>
        </authorList>
    </citation>
    <scope>NUCLEOTIDE SEQUENCE [LARGE SCALE GENOMIC DNA]</scope>
</reference>
<sequence>MRNDDNEEEGKAEEEKEGDINDNDDDHKEEEEEVEDDDNNDNDVDDILVGLERRCQSPYLNCNNVDGVVVGGVAIVVVGGYGGGGGVSKGVIGIVSGVIVSRIGIGASVVVVAIGTVIFNPWIYGYAVRGTQLGVGHHHLSRWFMPQNKCCPELDVWVGGGVRRSEG</sequence>
<accession>A0AAV4FKI7</accession>
<comment type="caution">
    <text evidence="2">The sequence shown here is derived from an EMBL/GenBank/DDBJ whole genome shotgun (WGS) entry which is preliminary data.</text>
</comment>
<organism evidence="2 3">
    <name type="scientific">Elysia marginata</name>
    <dbReference type="NCBI Taxonomy" id="1093978"/>
    <lineage>
        <taxon>Eukaryota</taxon>
        <taxon>Metazoa</taxon>
        <taxon>Spiralia</taxon>
        <taxon>Lophotrochozoa</taxon>
        <taxon>Mollusca</taxon>
        <taxon>Gastropoda</taxon>
        <taxon>Heterobranchia</taxon>
        <taxon>Euthyneura</taxon>
        <taxon>Panpulmonata</taxon>
        <taxon>Sacoglossa</taxon>
        <taxon>Placobranchoidea</taxon>
        <taxon>Plakobranchidae</taxon>
        <taxon>Elysia</taxon>
    </lineage>
</organism>
<gene>
    <name evidence="2" type="ORF">ElyMa_005730700</name>
</gene>
<feature type="region of interest" description="Disordered" evidence="1">
    <location>
        <begin position="1"/>
        <end position="43"/>
    </location>
</feature>
<protein>
    <submittedName>
        <fullName evidence="2">Uncharacterized protein</fullName>
    </submittedName>
</protein>
<proteinExistence type="predicted"/>
<evidence type="ECO:0000256" key="1">
    <source>
        <dbReference type="SAM" id="MobiDB-lite"/>
    </source>
</evidence>
<dbReference type="Proteomes" id="UP000762676">
    <property type="component" value="Unassembled WGS sequence"/>
</dbReference>
<evidence type="ECO:0000313" key="2">
    <source>
        <dbReference type="EMBL" id="GFR73466.1"/>
    </source>
</evidence>
<dbReference type="EMBL" id="BMAT01011479">
    <property type="protein sequence ID" value="GFR73466.1"/>
    <property type="molecule type" value="Genomic_DNA"/>
</dbReference>